<dbReference type="Pfam" id="PF01853">
    <property type="entry name" value="MOZ_SAS"/>
    <property type="match status" value="1"/>
</dbReference>
<comment type="caution">
    <text evidence="8">The sequence shown here is derived from an EMBL/GenBank/DDBJ whole genome shotgun (WGS) entry which is preliminary data.</text>
</comment>
<dbReference type="InterPro" id="IPR050603">
    <property type="entry name" value="MYST_HAT"/>
</dbReference>
<dbReference type="EC" id="2.3.1.48" evidence="2"/>
<feature type="compositionally biased region" description="Polar residues" evidence="6">
    <location>
        <begin position="515"/>
        <end position="525"/>
    </location>
</feature>
<accession>A0ABN9MMH2</accession>
<feature type="region of interest" description="Disordered" evidence="6">
    <location>
        <begin position="435"/>
        <end position="457"/>
    </location>
</feature>
<proteinExistence type="inferred from homology"/>
<comment type="similarity">
    <text evidence="1">Belongs to the MYST (SAS/MOZ) family.</text>
</comment>
<dbReference type="Gene3D" id="1.10.10.10">
    <property type="entry name" value="Winged helix-like DNA-binding domain superfamily/Winged helix DNA-binding domain"/>
    <property type="match status" value="1"/>
</dbReference>
<evidence type="ECO:0000256" key="2">
    <source>
        <dbReference type="ARBA" id="ARBA00013184"/>
    </source>
</evidence>
<reference evidence="8" key="1">
    <citation type="submission" date="2023-07" db="EMBL/GenBank/DDBJ databases">
        <authorList>
            <person name="Stuckert A."/>
        </authorList>
    </citation>
    <scope>NUCLEOTIDE SEQUENCE</scope>
</reference>
<evidence type="ECO:0000256" key="3">
    <source>
        <dbReference type="ARBA" id="ARBA00022679"/>
    </source>
</evidence>
<evidence type="ECO:0000256" key="4">
    <source>
        <dbReference type="ARBA" id="ARBA00022990"/>
    </source>
</evidence>
<dbReference type="Proteomes" id="UP001176940">
    <property type="component" value="Unassembled WGS sequence"/>
</dbReference>
<evidence type="ECO:0000256" key="1">
    <source>
        <dbReference type="ARBA" id="ARBA00010107"/>
    </source>
</evidence>
<evidence type="ECO:0000313" key="8">
    <source>
        <dbReference type="EMBL" id="CAJ0965470.1"/>
    </source>
</evidence>
<feature type="compositionally biased region" description="Basic and acidic residues" evidence="6">
    <location>
        <begin position="526"/>
        <end position="538"/>
    </location>
</feature>
<name>A0ABN9MMH2_9NEOB</name>
<feature type="domain" description="MYST-type HAT" evidence="7">
    <location>
        <begin position="1"/>
        <end position="363"/>
    </location>
</feature>
<feature type="compositionally biased region" description="Low complexity" evidence="6">
    <location>
        <begin position="489"/>
        <end position="502"/>
    </location>
</feature>
<dbReference type="InterPro" id="IPR002717">
    <property type="entry name" value="HAT_MYST-type"/>
</dbReference>
<dbReference type="InterPro" id="IPR016181">
    <property type="entry name" value="Acyl_CoA_acyltransferase"/>
</dbReference>
<organism evidence="8 9">
    <name type="scientific">Ranitomeya imitator</name>
    <name type="common">mimic poison frog</name>
    <dbReference type="NCBI Taxonomy" id="111125"/>
    <lineage>
        <taxon>Eukaryota</taxon>
        <taxon>Metazoa</taxon>
        <taxon>Chordata</taxon>
        <taxon>Craniata</taxon>
        <taxon>Vertebrata</taxon>
        <taxon>Euteleostomi</taxon>
        <taxon>Amphibia</taxon>
        <taxon>Batrachia</taxon>
        <taxon>Anura</taxon>
        <taxon>Neobatrachia</taxon>
        <taxon>Hyloidea</taxon>
        <taxon>Dendrobatidae</taxon>
        <taxon>Dendrobatinae</taxon>
        <taxon>Ranitomeya</taxon>
    </lineage>
</organism>
<dbReference type="PROSITE" id="PS51726">
    <property type="entry name" value="MYST_HAT"/>
    <property type="match status" value="1"/>
</dbReference>
<feature type="compositionally biased region" description="Acidic residues" evidence="6">
    <location>
        <begin position="372"/>
        <end position="388"/>
    </location>
</feature>
<dbReference type="PANTHER" id="PTHR10615:SF217">
    <property type="entry name" value="HISTONE ACETYLTRANSFERASE"/>
    <property type="match status" value="1"/>
</dbReference>
<dbReference type="EMBL" id="CAUEEQ010067647">
    <property type="protein sequence ID" value="CAJ0965470.1"/>
    <property type="molecule type" value="Genomic_DNA"/>
</dbReference>
<dbReference type="InterPro" id="IPR036388">
    <property type="entry name" value="WH-like_DNA-bd_sf"/>
</dbReference>
<feature type="region of interest" description="Disordered" evidence="6">
    <location>
        <begin position="372"/>
        <end position="419"/>
    </location>
</feature>
<feature type="compositionally biased region" description="Basic residues" evidence="6">
    <location>
        <begin position="476"/>
        <end position="487"/>
    </location>
</feature>
<dbReference type="SUPFAM" id="SSF55729">
    <property type="entry name" value="Acyl-CoA N-acyltransferases (Nat)"/>
    <property type="match status" value="1"/>
</dbReference>
<keyword evidence="4" id="KW-0007">Acetylation</keyword>
<dbReference type="PANTHER" id="PTHR10615">
    <property type="entry name" value="HISTONE ACETYLTRANSFERASE"/>
    <property type="match status" value="1"/>
</dbReference>
<sequence>MTTCIVYRAKPQTTKRRMHRQTQLIADACVPNVKYRNTQLMRIFAEETLRTQPQIQWHLTTASGRAAGNDVIADPRHMIGGRRCVRMIIGYHFFPFQVDGNISKIYCQNLCLLAKLFLDHKTLYYDVEPFLFYVLTKNDMKGCHLVGYFSKEKLCQQKYNVSCIMILPQYQRQGFGRFLIDFSYLLSRCEGQTGSPEKPLSDLGRLSYLAYWKSVIIDYLSAHQEKQLSVKGVSQATGMCPHDIATTLQHLNMIDKRGDRILQTELENPSLHESLQACYNHSAASPPPKLPPHHHQSCRLTTTRAAAYHHQSCSTTDLLSLSPLSHRIFVIILRENLMESCMLKVKSQPRVNVLDQDCLRWTPIISANAAVSEEEQEMQETELTEQTDCEQTKPQHKHFNSMQTKPNLSPSKEDTADSTCSVTTDPILLASTEIQVTEKSKVSSEEEDEEQHPESTTTILTAHQAATIKRKKAFALRRRRGRKRRRLNSSVTTETISETTEVLNEPFENSDQDCTEQQANDMDQSSDVRRGTEGEHAAIRTAESPCRTEEENRTSTVTHNDIVNDIVAFCDVATKSLCVTVTNDQAPAGRSLVAGESPGLYFVAGLPADIAESACVMPIQQCLHWVNIGLLSAALRLVTRCLPWLPGDFGIVGRWRAVCVTALQRPNSDAAAIGIVV</sequence>
<evidence type="ECO:0000256" key="6">
    <source>
        <dbReference type="SAM" id="MobiDB-lite"/>
    </source>
</evidence>
<keyword evidence="3" id="KW-0808">Transferase</keyword>
<dbReference type="Gene3D" id="3.40.630.30">
    <property type="match status" value="1"/>
</dbReference>
<evidence type="ECO:0000313" key="9">
    <source>
        <dbReference type="Proteomes" id="UP001176940"/>
    </source>
</evidence>
<keyword evidence="5" id="KW-0012">Acyltransferase</keyword>
<dbReference type="CDD" id="cd04301">
    <property type="entry name" value="NAT_SF"/>
    <property type="match status" value="1"/>
</dbReference>
<feature type="compositionally biased region" description="Polar residues" evidence="6">
    <location>
        <begin position="400"/>
        <end position="410"/>
    </location>
</feature>
<feature type="region of interest" description="Disordered" evidence="6">
    <location>
        <begin position="476"/>
        <end position="553"/>
    </location>
</feature>
<evidence type="ECO:0000259" key="7">
    <source>
        <dbReference type="PROSITE" id="PS51726"/>
    </source>
</evidence>
<keyword evidence="9" id="KW-1185">Reference proteome</keyword>
<gene>
    <name evidence="8" type="ORF">RIMI_LOCUS20325784</name>
</gene>
<evidence type="ECO:0000256" key="5">
    <source>
        <dbReference type="ARBA" id="ARBA00023315"/>
    </source>
</evidence>
<protein>
    <recommendedName>
        <fullName evidence="2">histone acetyltransferase</fullName>
        <ecNumber evidence="2">2.3.1.48</ecNumber>
    </recommendedName>
</protein>